<accession>A0A9D9E8C2</accession>
<sequence length="279" mass="33437">MEEEILQQQNNFDELAAKLTRKSQFLSKVSKALSEKNDYDLFTLVNPQAYHQLIKKERFQTNDFTNLIDDIYPEICHYLSQNLIKYLNEKYPFFIFQEIDLGKFKIHFGNWWDSRDFGELDVINVKFNFDPDEFDKLVKAFELEEQDKNLNSDKIKELSQRSNSLQELIENQEKRDLKKDELHKQLKEIEDNRSLFSSHSHEEKQALIDELTKIADEDDRANEAYSELEKLKQQSLELSKEDTVLSYEKNAIKKVFHDFKTFNDHNENLYVNYLNFLKH</sequence>
<dbReference type="EMBL" id="JADIMP010000093">
    <property type="protein sequence ID" value="MBO8441923.1"/>
    <property type="molecule type" value="Genomic_DNA"/>
</dbReference>
<evidence type="ECO:0000313" key="2">
    <source>
        <dbReference type="EMBL" id="MBO8441923.1"/>
    </source>
</evidence>
<protein>
    <submittedName>
        <fullName evidence="2">Exonuclease SbcC</fullName>
    </submittedName>
</protein>
<comment type="caution">
    <text evidence="2">The sequence shown here is derived from an EMBL/GenBank/DDBJ whole genome shotgun (WGS) entry which is preliminary data.</text>
</comment>
<keyword evidence="2" id="KW-0269">Exonuclease</keyword>
<name>A0A9D9E8C2_9LACO</name>
<gene>
    <name evidence="2" type="ORF">IAA89_05790</name>
</gene>
<feature type="coiled-coil region" evidence="1">
    <location>
        <begin position="214"/>
        <end position="241"/>
    </location>
</feature>
<reference evidence="2" key="2">
    <citation type="journal article" date="2021" name="PeerJ">
        <title>Extensive microbial diversity within the chicken gut microbiome revealed by metagenomics and culture.</title>
        <authorList>
            <person name="Gilroy R."/>
            <person name="Ravi A."/>
            <person name="Getino M."/>
            <person name="Pursley I."/>
            <person name="Horton D.L."/>
            <person name="Alikhan N.F."/>
            <person name="Baker D."/>
            <person name="Gharbi K."/>
            <person name="Hall N."/>
            <person name="Watson M."/>
            <person name="Adriaenssens E.M."/>
            <person name="Foster-Nyarko E."/>
            <person name="Jarju S."/>
            <person name="Secka A."/>
            <person name="Antonio M."/>
            <person name="Oren A."/>
            <person name="Chaudhuri R.R."/>
            <person name="La Ragione R."/>
            <person name="Hildebrand F."/>
            <person name="Pallen M.J."/>
        </authorList>
    </citation>
    <scope>NUCLEOTIDE SEQUENCE</scope>
    <source>
        <strain evidence="2">C6-149</strain>
    </source>
</reference>
<keyword evidence="1" id="KW-0175">Coiled coil</keyword>
<organism evidence="2 3">
    <name type="scientific">Candidatus Gallilactobacillus intestinavium</name>
    <dbReference type="NCBI Taxonomy" id="2840838"/>
    <lineage>
        <taxon>Bacteria</taxon>
        <taxon>Bacillati</taxon>
        <taxon>Bacillota</taxon>
        <taxon>Bacilli</taxon>
        <taxon>Lactobacillales</taxon>
        <taxon>Lactobacillaceae</taxon>
        <taxon>Lactobacillaceae incertae sedis</taxon>
        <taxon>Candidatus Gallilactobacillus</taxon>
    </lineage>
</organism>
<reference evidence="2" key="1">
    <citation type="submission" date="2020-10" db="EMBL/GenBank/DDBJ databases">
        <authorList>
            <person name="Gilroy R."/>
        </authorList>
    </citation>
    <scope>NUCLEOTIDE SEQUENCE</scope>
    <source>
        <strain evidence="2">C6-149</strain>
    </source>
</reference>
<evidence type="ECO:0000256" key="1">
    <source>
        <dbReference type="SAM" id="Coils"/>
    </source>
</evidence>
<evidence type="ECO:0000313" key="3">
    <source>
        <dbReference type="Proteomes" id="UP000823614"/>
    </source>
</evidence>
<dbReference type="AlphaFoldDB" id="A0A9D9E8C2"/>
<proteinExistence type="predicted"/>
<keyword evidence="2" id="KW-0378">Hydrolase</keyword>
<keyword evidence="2" id="KW-0540">Nuclease</keyword>
<dbReference type="Proteomes" id="UP000823614">
    <property type="component" value="Unassembled WGS sequence"/>
</dbReference>
<dbReference type="GO" id="GO:0004527">
    <property type="term" value="F:exonuclease activity"/>
    <property type="evidence" value="ECO:0007669"/>
    <property type="project" value="UniProtKB-KW"/>
</dbReference>